<evidence type="ECO:0000313" key="1">
    <source>
        <dbReference type="EMBL" id="EDM00124.1"/>
    </source>
</evidence>
<dbReference type="EMBL" id="CH473963">
    <property type="protein sequence ID" value="EDM00124.1"/>
    <property type="molecule type" value="Genomic_DNA"/>
</dbReference>
<accession>A6IK60</accession>
<reference evidence="2" key="1">
    <citation type="submission" date="2005-09" db="EMBL/GenBank/DDBJ databases">
        <authorList>
            <person name="Mural R.J."/>
            <person name="Li P.W."/>
            <person name="Adams M.D."/>
            <person name="Amanatides P.G."/>
            <person name="Baden-Tillson H."/>
            <person name="Barnstead M."/>
            <person name="Chin S.H."/>
            <person name="Dew I."/>
            <person name="Evans C.A."/>
            <person name="Ferriera S."/>
            <person name="Flanigan M."/>
            <person name="Fosler C."/>
            <person name="Glodek A."/>
            <person name="Gu Z."/>
            <person name="Holt R.A."/>
            <person name="Jennings D."/>
            <person name="Kraft C.L."/>
            <person name="Lu F."/>
            <person name="Nguyen T."/>
            <person name="Nusskern D.R."/>
            <person name="Pfannkoch C.M."/>
            <person name="Sitter C."/>
            <person name="Sutton G.G."/>
            <person name="Venter J.C."/>
            <person name="Wang Z."/>
            <person name="Woodage T."/>
            <person name="Zheng X.H."/>
            <person name="Zhong F."/>
        </authorList>
    </citation>
    <scope>NUCLEOTIDE SEQUENCE [LARGE SCALE GENOMIC DNA]</scope>
    <source>
        <strain>BN</strain>
        <strain evidence="2">Sprague-Dawley</strain>
    </source>
</reference>
<evidence type="ECO:0000313" key="2">
    <source>
        <dbReference type="Proteomes" id="UP000234681"/>
    </source>
</evidence>
<sequence length="62" mass="7090">MASNSYRSFCLCLPSPGIKGRRHQRPASRLLRVICLWASPCPMGSHFWTYSVIGRHFCALEH</sequence>
<organism evidence="1 2">
    <name type="scientific">Rattus norvegicus</name>
    <name type="common">Rat</name>
    <dbReference type="NCBI Taxonomy" id="10116"/>
    <lineage>
        <taxon>Eukaryota</taxon>
        <taxon>Metazoa</taxon>
        <taxon>Chordata</taxon>
        <taxon>Craniata</taxon>
        <taxon>Vertebrata</taxon>
        <taxon>Euteleostomi</taxon>
        <taxon>Mammalia</taxon>
        <taxon>Eutheria</taxon>
        <taxon>Euarchontoglires</taxon>
        <taxon>Glires</taxon>
        <taxon>Rodentia</taxon>
        <taxon>Myomorpha</taxon>
        <taxon>Muroidea</taxon>
        <taxon>Muridae</taxon>
        <taxon>Murinae</taxon>
        <taxon>Rattus</taxon>
    </lineage>
</organism>
<gene>
    <name evidence="1" type="ORF">rCG_63384</name>
</gene>
<dbReference type="AlphaFoldDB" id="A6IK60"/>
<proteinExistence type="predicted"/>
<protein>
    <submittedName>
        <fullName evidence="1">RCG63384</fullName>
    </submittedName>
</protein>
<dbReference type="Proteomes" id="UP000234681">
    <property type="component" value="Chromosome 14"/>
</dbReference>
<name>A6IK60_RAT</name>